<dbReference type="InParanoid" id="A0A2J7QFR6"/>
<organism evidence="3 4">
    <name type="scientific">Cryptotermes secundus</name>
    <dbReference type="NCBI Taxonomy" id="105785"/>
    <lineage>
        <taxon>Eukaryota</taxon>
        <taxon>Metazoa</taxon>
        <taxon>Ecdysozoa</taxon>
        <taxon>Arthropoda</taxon>
        <taxon>Hexapoda</taxon>
        <taxon>Insecta</taxon>
        <taxon>Pterygota</taxon>
        <taxon>Neoptera</taxon>
        <taxon>Polyneoptera</taxon>
        <taxon>Dictyoptera</taxon>
        <taxon>Blattodea</taxon>
        <taxon>Blattoidea</taxon>
        <taxon>Termitoidae</taxon>
        <taxon>Kalotermitidae</taxon>
        <taxon>Cryptotermitinae</taxon>
        <taxon>Cryptotermes</taxon>
    </lineage>
</organism>
<sequence>MVQMAWTFVNDSLCTTLSLQWEPEVIAVALLYLAGKFIKFDVIDWSGRTAEHLHWWDMFVEDLTIDLLEDIGHQVLDLYTEPQTLTPPDSLPLLPSTHSPTVKKEWILRPISPVPSRLSQASTAIPVKVSKDIKPYMISSTGEGSHDKTDKCSEFVNYSQYGAHSYSYSSMTPTFLPMYTTLLPVTVPAPVPDNTSAPPWTVQLSPHVPGASSAATSHNPYPTSPYQYTRSQYYHAAHRSPPSRRYYPPTRRRRK</sequence>
<dbReference type="STRING" id="105785.A0A2J7QFR6"/>
<dbReference type="Proteomes" id="UP000235965">
    <property type="component" value="Unassembled WGS sequence"/>
</dbReference>
<reference evidence="3 4" key="1">
    <citation type="submission" date="2017-12" db="EMBL/GenBank/DDBJ databases">
        <title>Hemimetabolous genomes reveal molecular basis of termite eusociality.</title>
        <authorList>
            <person name="Harrison M.C."/>
            <person name="Jongepier E."/>
            <person name="Robertson H.M."/>
            <person name="Arning N."/>
            <person name="Bitard-Feildel T."/>
            <person name="Chao H."/>
            <person name="Childers C.P."/>
            <person name="Dinh H."/>
            <person name="Doddapaneni H."/>
            <person name="Dugan S."/>
            <person name="Gowin J."/>
            <person name="Greiner C."/>
            <person name="Han Y."/>
            <person name="Hu H."/>
            <person name="Hughes D.S.T."/>
            <person name="Huylmans A.-K."/>
            <person name="Kemena C."/>
            <person name="Kremer L.P.M."/>
            <person name="Lee S.L."/>
            <person name="Lopez-Ezquerra A."/>
            <person name="Mallet L."/>
            <person name="Monroy-Kuhn J.M."/>
            <person name="Moser A."/>
            <person name="Murali S.C."/>
            <person name="Muzny D.M."/>
            <person name="Otani S."/>
            <person name="Piulachs M.-D."/>
            <person name="Poelchau M."/>
            <person name="Qu J."/>
            <person name="Schaub F."/>
            <person name="Wada-Katsumata A."/>
            <person name="Worley K.C."/>
            <person name="Xie Q."/>
            <person name="Ylla G."/>
            <person name="Poulsen M."/>
            <person name="Gibbs R.A."/>
            <person name="Schal C."/>
            <person name="Richards S."/>
            <person name="Belles X."/>
            <person name="Korb J."/>
            <person name="Bornberg-Bauer E."/>
        </authorList>
    </citation>
    <scope>NUCLEOTIDE SEQUENCE [LARGE SCALE GENOMIC DNA]</scope>
    <source>
        <tissue evidence="3">Whole body</tissue>
    </source>
</reference>
<evidence type="ECO:0008006" key="5">
    <source>
        <dbReference type="Google" id="ProtNLM"/>
    </source>
</evidence>
<evidence type="ECO:0000256" key="1">
    <source>
        <dbReference type="ARBA" id="ARBA00023127"/>
    </source>
</evidence>
<evidence type="ECO:0000313" key="3">
    <source>
        <dbReference type="EMBL" id="PNF27441.1"/>
    </source>
</evidence>
<accession>A0A2J7QFR6</accession>
<dbReference type="Pfam" id="PF21797">
    <property type="entry name" value="CycT2-like_C"/>
    <property type="match status" value="1"/>
</dbReference>
<gene>
    <name evidence="3" type="ORF">B7P43_G16867</name>
</gene>
<keyword evidence="1" id="KW-0195">Cyclin</keyword>
<feature type="region of interest" description="Disordered" evidence="2">
    <location>
        <begin position="198"/>
        <end position="255"/>
    </location>
</feature>
<evidence type="ECO:0000313" key="4">
    <source>
        <dbReference type="Proteomes" id="UP000235965"/>
    </source>
</evidence>
<feature type="compositionally biased region" description="Polar residues" evidence="2">
    <location>
        <begin position="213"/>
        <end position="232"/>
    </location>
</feature>
<dbReference type="PANTHER" id="PTHR10026">
    <property type="entry name" value="CYCLIN"/>
    <property type="match status" value="1"/>
</dbReference>
<dbReference type="CDD" id="cd20531">
    <property type="entry name" value="CYCLIN_CCNK_rpt2"/>
    <property type="match status" value="1"/>
</dbReference>
<dbReference type="AlphaFoldDB" id="A0A2J7QFR6"/>
<dbReference type="SUPFAM" id="SSF47954">
    <property type="entry name" value="Cyclin-like"/>
    <property type="match status" value="1"/>
</dbReference>
<dbReference type="EMBL" id="NEVH01014850">
    <property type="protein sequence ID" value="PNF27441.1"/>
    <property type="molecule type" value="Genomic_DNA"/>
</dbReference>
<dbReference type="OrthoDB" id="25002at2759"/>
<proteinExistence type="predicted"/>
<evidence type="ECO:0000256" key="2">
    <source>
        <dbReference type="SAM" id="MobiDB-lite"/>
    </source>
</evidence>
<dbReference type="InterPro" id="IPR036915">
    <property type="entry name" value="Cyclin-like_sf"/>
</dbReference>
<dbReference type="Gene3D" id="1.10.472.10">
    <property type="entry name" value="Cyclin-like"/>
    <property type="match status" value="1"/>
</dbReference>
<dbReference type="GO" id="GO:0016538">
    <property type="term" value="F:cyclin-dependent protein serine/threonine kinase regulator activity"/>
    <property type="evidence" value="ECO:0007669"/>
    <property type="project" value="InterPro"/>
</dbReference>
<protein>
    <recommendedName>
        <fullName evidence="5">Cyclin N-terminal domain-containing protein</fullName>
    </recommendedName>
</protein>
<comment type="caution">
    <text evidence="3">The sequence shown here is derived from an EMBL/GenBank/DDBJ whole genome shotgun (WGS) entry which is preliminary data.</text>
</comment>
<name>A0A2J7QFR6_9NEOP</name>
<keyword evidence="4" id="KW-1185">Reference proteome</keyword>
<dbReference type="GO" id="GO:0006357">
    <property type="term" value="P:regulation of transcription by RNA polymerase II"/>
    <property type="evidence" value="ECO:0007669"/>
    <property type="project" value="InterPro"/>
</dbReference>
<dbReference type="InterPro" id="IPR043198">
    <property type="entry name" value="Cyclin/Ssn8"/>
</dbReference>